<evidence type="ECO:0000256" key="2">
    <source>
        <dbReference type="ARBA" id="ARBA00010996"/>
    </source>
</evidence>
<dbReference type="InterPro" id="IPR050553">
    <property type="entry name" value="Thioredoxin_ResA/DsbE_sf"/>
</dbReference>
<sequence length="411" mass="42992">MPDKAEEDETHDRDTGDPSIRVPSVTTKRRGSVWMLWLTGAVTVAVAVALVIVYGSAQAQPASADVMPGITQATADLLQLDGTDQPGVAAPAFSLTDQNGAPMTLNQFQGRSVVLTFNDDQCTDLCTLLAEDVLAANTDLGAAQNTVAFVSLNANPYFPAPATVKQWSDQQGLGNTANWYFGTGTPGVLSAVAAAYGVPIQLDPADRTVQHGTEIFFIDPSGNETRLGEFGTESADTAPFAYAVARVADDLLPAGERTTVSGHGVLSANTDNAELGSTPAPVELPKLSDPSTTVSTRADDGKYTVINFWGSTCTACATEMPALESEYRLLGGRVAFVGVDVDDKTAAGGAFTQRFGTTYDVVSDATGAVAGRYAITGLPYTVVLDPGGQVVIRHPGAFTQDQLDYLLRSLG</sequence>
<reference evidence="13 14" key="1">
    <citation type="journal article" date="2019" name="Microorganisms">
        <title>Systematic Affiliation and Genome Analysis of Subtercola vilae DB165(T) with Particular Emphasis on Cold Adaptation of an Isolate from a High-Altitude Cold Volcano Lake.</title>
        <authorList>
            <person name="Villalobos A.S."/>
            <person name="Wiese J."/>
            <person name="Imhoff J.F."/>
            <person name="Dorador C."/>
            <person name="Keller A."/>
            <person name="Hentschel U."/>
        </authorList>
    </citation>
    <scope>NUCLEOTIDE SEQUENCE [LARGE SCALE GENOMIC DNA]</scope>
    <source>
        <strain evidence="13 14">DB165</strain>
    </source>
</reference>
<keyword evidence="8" id="KW-0479">Metal-binding</keyword>
<feature type="disulfide bond" description="Redox-active" evidence="9">
    <location>
        <begin position="122"/>
        <end position="126"/>
    </location>
</feature>
<dbReference type="CDD" id="cd02968">
    <property type="entry name" value="SCO"/>
    <property type="match status" value="1"/>
</dbReference>
<gene>
    <name evidence="13" type="ORF">D4765_01185</name>
</gene>
<feature type="region of interest" description="Disordered" evidence="10">
    <location>
        <begin position="1"/>
        <end position="24"/>
    </location>
</feature>
<dbReference type="Gene3D" id="3.40.30.10">
    <property type="entry name" value="Glutaredoxin"/>
    <property type="match status" value="2"/>
</dbReference>
<comment type="similarity">
    <text evidence="2">Belongs to the SCO1/2 family.</text>
</comment>
<proteinExistence type="inferred from homology"/>
<feature type="domain" description="Thioredoxin" evidence="12">
    <location>
        <begin position="84"/>
        <end position="240"/>
    </location>
</feature>
<evidence type="ECO:0000256" key="8">
    <source>
        <dbReference type="PIRSR" id="PIRSR603782-1"/>
    </source>
</evidence>
<dbReference type="PANTHER" id="PTHR42852">
    <property type="entry name" value="THIOL:DISULFIDE INTERCHANGE PROTEIN DSBE"/>
    <property type="match status" value="1"/>
</dbReference>
<dbReference type="InterPro" id="IPR036249">
    <property type="entry name" value="Thioredoxin-like_sf"/>
</dbReference>
<dbReference type="InterPro" id="IPR013766">
    <property type="entry name" value="Thioredoxin_domain"/>
</dbReference>
<feature type="binding site" evidence="8">
    <location>
        <position position="126"/>
    </location>
    <ligand>
        <name>Cu cation</name>
        <dbReference type="ChEBI" id="CHEBI:23378"/>
    </ligand>
</feature>
<name>A0A4T2CEB5_9MICO</name>
<evidence type="ECO:0000256" key="1">
    <source>
        <dbReference type="ARBA" id="ARBA00004196"/>
    </source>
</evidence>
<dbReference type="InterPro" id="IPR017937">
    <property type="entry name" value="Thioredoxin_CS"/>
</dbReference>
<dbReference type="GO" id="GO:0017004">
    <property type="term" value="P:cytochrome complex assembly"/>
    <property type="evidence" value="ECO:0007669"/>
    <property type="project" value="UniProtKB-KW"/>
</dbReference>
<keyword evidence="4" id="KW-0735">Signal-anchor</keyword>
<dbReference type="OrthoDB" id="9790194at2"/>
<feature type="transmembrane region" description="Helical" evidence="11">
    <location>
        <begin position="34"/>
        <end position="57"/>
    </location>
</feature>
<organism evidence="13 14">
    <name type="scientific">Subtercola vilae</name>
    <dbReference type="NCBI Taxonomy" id="2056433"/>
    <lineage>
        <taxon>Bacteria</taxon>
        <taxon>Bacillati</taxon>
        <taxon>Actinomycetota</taxon>
        <taxon>Actinomycetes</taxon>
        <taxon>Micrococcales</taxon>
        <taxon>Microbacteriaceae</taxon>
        <taxon>Subtercola</taxon>
    </lineage>
</organism>
<dbReference type="CDD" id="cd02966">
    <property type="entry name" value="TlpA_like_family"/>
    <property type="match status" value="1"/>
</dbReference>
<evidence type="ECO:0000256" key="11">
    <source>
        <dbReference type="SAM" id="Phobius"/>
    </source>
</evidence>
<keyword evidence="6 9" id="KW-1015">Disulfide bond</keyword>
<dbReference type="PROSITE" id="PS00194">
    <property type="entry name" value="THIOREDOXIN_1"/>
    <property type="match status" value="1"/>
</dbReference>
<dbReference type="RefSeq" id="WP_136640400.1">
    <property type="nucleotide sequence ID" value="NZ_QYRT01000002.1"/>
</dbReference>
<feature type="compositionally biased region" description="Basic and acidic residues" evidence="10">
    <location>
        <begin position="1"/>
        <end position="16"/>
    </location>
</feature>
<dbReference type="PROSITE" id="PS51352">
    <property type="entry name" value="THIOREDOXIN_2"/>
    <property type="match status" value="2"/>
</dbReference>
<protein>
    <recommendedName>
        <fullName evidence="12">Thioredoxin domain-containing protein</fullName>
    </recommendedName>
</protein>
<dbReference type="Pfam" id="PF02630">
    <property type="entry name" value="SCO1-SenC"/>
    <property type="match status" value="1"/>
</dbReference>
<comment type="subcellular location">
    <subcellularLocation>
        <location evidence="1">Cell envelope</location>
    </subcellularLocation>
</comment>
<comment type="caution">
    <text evidence="13">The sequence shown here is derived from an EMBL/GenBank/DDBJ whole genome shotgun (WGS) entry which is preliminary data.</text>
</comment>
<dbReference type="GO" id="GO:0046872">
    <property type="term" value="F:metal ion binding"/>
    <property type="evidence" value="ECO:0007669"/>
    <property type="project" value="UniProtKB-KW"/>
</dbReference>
<dbReference type="Pfam" id="PF00578">
    <property type="entry name" value="AhpC-TSA"/>
    <property type="match status" value="1"/>
</dbReference>
<keyword evidence="7" id="KW-0676">Redox-active center</keyword>
<keyword evidence="3" id="KW-0201">Cytochrome c-type biogenesis</keyword>
<feature type="region of interest" description="Disordered" evidence="10">
    <location>
        <begin position="266"/>
        <end position="295"/>
    </location>
</feature>
<dbReference type="SUPFAM" id="SSF52833">
    <property type="entry name" value="Thioredoxin-like"/>
    <property type="match status" value="2"/>
</dbReference>
<dbReference type="GO" id="GO:0016491">
    <property type="term" value="F:oxidoreductase activity"/>
    <property type="evidence" value="ECO:0007669"/>
    <property type="project" value="InterPro"/>
</dbReference>
<dbReference type="InterPro" id="IPR003782">
    <property type="entry name" value="SCO1/SenC"/>
</dbReference>
<keyword evidence="5 8" id="KW-0186">Copper</keyword>
<dbReference type="Proteomes" id="UP000306192">
    <property type="component" value="Unassembled WGS sequence"/>
</dbReference>
<keyword evidence="11" id="KW-1133">Transmembrane helix</keyword>
<dbReference type="PANTHER" id="PTHR42852:SF6">
    <property type="entry name" value="THIOL:DISULFIDE INTERCHANGE PROTEIN DSBE"/>
    <property type="match status" value="1"/>
</dbReference>
<evidence type="ECO:0000313" key="13">
    <source>
        <dbReference type="EMBL" id="TIH40628.1"/>
    </source>
</evidence>
<dbReference type="EMBL" id="QYRT01000002">
    <property type="protein sequence ID" value="TIH40628.1"/>
    <property type="molecule type" value="Genomic_DNA"/>
</dbReference>
<evidence type="ECO:0000256" key="10">
    <source>
        <dbReference type="SAM" id="MobiDB-lite"/>
    </source>
</evidence>
<feature type="binding site" evidence="8">
    <location>
        <position position="122"/>
    </location>
    <ligand>
        <name>Cu cation</name>
        <dbReference type="ChEBI" id="CHEBI:23378"/>
    </ligand>
</feature>
<feature type="domain" description="Thioredoxin" evidence="12">
    <location>
        <begin position="246"/>
        <end position="411"/>
    </location>
</feature>
<evidence type="ECO:0000256" key="4">
    <source>
        <dbReference type="ARBA" id="ARBA00022968"/>
    </source>
</evidence>
<evidence type="ECO:0000256" key="9">
    <source>
        <dbReference type="PIRSR" id="PIRSR603782-2"/>
    </source>
</evidence>
<dbReference type="InterPro" id="IPR000866">
    <property type="entry name" value="AhpC/TSA"/>
</dbReference>
<dbReference type="GO" id="GO:0016209">
    <property type="term" value="F:antioxidant activity"/>
    <property type="evidence" value="ECO:0007669"/>
    <property type="project" value="InterPro"/>
</dbReference>
<evidence type="ECO:0000313" key="14">
    <source>
        <dbReference type="Proteomes" id="UP000306192"/>
    </source>
</evidence>
<accession>A0A4T2CEB5</accession>
<evidence type="ECO:0000256" key="3">
    <source>
        <dbReference type="ARBA" id="ARBA00022748"/>
    </source>
</evidence>
<keyword evidence="11" id="KW-0472">Membrane</keyword>
<dbReference type="GO" id="GO:0030313">
    <property type="term" value="C:cell envelope"/>
    <property type="evidence" value="ECO:0007669"/>
    <property type="project" value="UniProtKB-SubCell"/>
</dbReference>
<evidence type="ECO:0000256" key="5">
    <source>
        <dbReference type="ARBA" id="ARBA00023008"/>
    </source>
</evidence>
<evidence type="ECO:0000259" key="12">
    <source>
        <dbReference type="PROSITE" id="PS51352"/>
    </source>
</evidence>
<keyword evidence="11" id="KW-0812">Transmembrane</keyword>
<dbReference type="AlphaFoldDB" id="A0A4T2CEB5"/>
<evidence type="ECO:0000256" key="7">
    <source>
        <dbReference type="ARBA" id="ARBA00023284"/>
    </source>
</evidence>
<feature type="binding site" evidence="8">
    <location>
        <position position="211"/>
    </location>
    <ligand>
        <name>Cu cation</name>
        <dbReference type="ChEBI" id="CHEBI:23378"/>
    </ligand>
</feature>
<evidence type="ECO:0000256" key="6">
    <source>
        <dbReference type="ARBA" id="ARBA00023157"/>
    </source>
</evidence>
<keyword evidence="14" id="KW-1185">Reference proteome</keyword>